<feature type="transmembrane region" description="Helical" evidence="9">
    <location>
        <begin position="345"/>
        <end position="367"/>
    </location>
</feature>
<keyword evidence="9" id="KW-0472">Membrane</keyword>
<evidence type="ECO:0000256" key="4">
    <source>
        <dbReference type="ARBA" id="ARBA00022741"/>
    </source>
</evidence>
<evidence type="ECO:0000256" key="1">
    <source>
        <dbReference type="ARBA" id="ARBA00012513"/>
    </source>
</evidence>
<evidence type="ECO:0000313" key="12">
    <source>
        <dbReference type="Proteomes" id="UP000336646"/>
    </source>
</evidence>
<evidence type="ECO:0000256" key="7">
    <source>
        <dbReference type="PROSITE-ProRule" id="PRU10141"/>
    </source>
</evidence>
<keyword evidence="4 7" id="KW-0547">Nucleotide-binding</keyword>
<protein>
    <recommendedName>
        <fullName evidence="1">non-specific serine/threonine protein kinase</fullName>
        <ecNumber evidence="1">2.7.11.1</ecNumber>
    </recommendedName>
</protein>
<dbReference type="SUPFAM" id="SSF56112">
    <property type="entry name" value="Protein kinase-like (PK-like)"/>
    <property type="match status" value="1"/>
</dbReference>
<dbReference type="EC" id="2.7.11.1" evidence="1"/>
<dbReference type="InterPro" id="IPR011009">
    <property type="entry name" value="Kinase-like_dom_sf"/>
</dbReference>
<dbReference type="SMART" id="SM00220">
    <property type="entry name" value="S_TKc"/>
    <property type="match status" value="1"/>
</dbReference>
<dbReference type="PROSITE" id="PS50011">
    <property type="entry name" value="PROTEIN_KINASE_DOM"/>
    <property type="match status" value="1"/>
</dbReference>
<evidence type="ECO:0000259" key="10">
    <source>
        <dbReference type="PROSITE" id="PS50011"/>
    </source>
</evidence>
<dbReference type="AlphaFoldDB" id="A0A6C1TXG8"/>
<dbReference type="PROSITE" id="PS00107">
    <property type="entry name" value="PROTEIN_KINASE_ATP"/>
    <property type="match status" value="1"/>
</dbReference>
<keyword evidence="2 11" id="KW-0723">Serine/threonine-protein kinase</keyword>
<dbReference type="PANTHER" id="PTHR43289:SF6">
    <property type="entry name" value="SERINE_THREONINE-PROTEIN KINASE NEKL-3"/>
    <property type="match status" value="1"/>
</dbReference>
<keyword evidence="9" id="KW-0812">Transmembrane</keyword>
<dbReference type="Proteomes" id="UP000336646">
    <property type="component" value="Unassembled WGS sequence"/>
</dbReference>
<feature type="domain" description="Protein kinase" evidence="10">
    <location>
        <begin position="17"/>
        <end position="276"/>
    </location>
</feature>
<feature type="compositionally biased region" description="Low complexity" evidence="8">
    <location>
        <begin position="386"/>
        <end position="410"/>
    </location>
</feature>
<evidence type="ECO:0000256" key="5">
    <source>
        <dbReference type="ARBA" id="ARBA00022777"/>
    </source>
</evidence>
<evidence type="ECO:0000256" key="3">
    <source>
        <dbReference type="ARBA" id="ARBA00022679"/>
    </source>
</evidence>
<dbReference type="GO" id="GO:0004674">
    <property type="term" value="F:protein serine/threonine kinase activity"/>
    <property type="evidence" value="ECO:0007669"/>
    <property type="project" value="UniProtKB-KW"/>
</dbReference>
<organism evidence="11 12">
    <name type="scientific">Corynebacterium sanguinis</name>
    <dbReference type="NCBI Taxonomy" id="2594913"/>
    <lineage>
        <taxon>Bacteria</taxon>
        <taxon>Bacillati</taxon>
        <taxon>Actinomycetota</taxon>
        <taxon>Actinomycetes</taxon>
        <taxon>Mycobacteriales</taxon>
        <taxon>Corynebacteriaceae</taxon>
        <taxon>Corynebacterium</taxon>
    </lineage>
</organism>
<dbReference type="InterPro" id="IPR000719">
    <property type="entry name" value="Prot_kinase_dom"/>
</dbReference>
<evidence type="ECO:0000313" key="11">
    <source>
        <dbReference type="EMBL" id="TVS28977.1"/>
    </source>
</evidence>
<feature type="binding site" evidence="7">
    <location>
        <position position="46"/>
    </location>
    <ligand>
        <name>ATP</name>
        <dbReference type="ChEBI" id="CHEBI:30616"/>
    </ligand>
</feature>
<dbReference type="OrthoDB" id="9762169at2"/>
<dbReference type="PROSITE" id="PS00108">
    <property type="entry name" value="PROTEIN_KINASE_ST"/>
    <property type="match status" value="1"/>
</dbReference>
<name>A0A6C1TXG8_9CORY</name>
<dbReference type="InterPro" id="IPR017441">
    <property type="entry name" value="Protein_kinase_ATP_BS"/>
</dbReference>
<accession>A0A6C1TXG8</accession>
<dbReference type="RefSeq" id="WP_144317608.1">
    <property type="nucleotide sequence ID" value="NZ_CP038157.1"/>
</dbReference>
<keyword evidence="9" id="KW-1133">Transmembrane helix</keyword>
<gene>
    <name evidence="11" type="ORF">EKI59_05305</name>
</gene>
<dbReference type="CDD" id="cd14014">
    <property type="entry name" value="STKc_PknB_like"/>
    <property type="match status" value="1"/>
</dbReference>
<dbReference type="Gene3D" id="3.30.200.20">
    <property type="entry name" value="Phosphorylase Kinase, domain 1"/>
    <property type="match status" value="1"/>
</dbReference>
<comment type="caution">
    <text evidence="11">The sequence shown here is derived from an EMBL/GenBank/DDBJ whole genome shotgun (WGS) entry which is preliminary data.</text>
</comment>
<dbReference type="GO" id="GO:0005524">
    <property type="term" value="F:ATP binding"/>
    <property type="evidence" value="ECO:0007669"/>
    <property type="project" value="UniProtKB-UniRule"/>
</dbReference>
<dbReference type="EMBL" id="RXIR01000008">
    <property type="protein sequence ID" value="TVS28977.1"/>
    <property type="molecule type" value="Genomic_DNA"/>
</dbReference>
<keyword evidence="5 11" id="KW-0418">Kinase</keyword>
<evidence type="ECO:0000256" key="8">
    <source>
        <dbReference type="SAM" id="MobiDB-lite"/>
    </source>
</evidence>
<feature type="compositionally biased region" description="Pro residues" evidence="8">
    <location>
        <begin position="429"/>
        <end position="444"/>
    </location>
</feature>
<feature type="region of interest" description="Disordered" evidence="8">
    <location>
        <begin position="374"/>
        <end position="474"/>
    </location>
</feature>
<sequence length="474" mass="49650">MNTDNREDLQRLIGDDYTLQWIIGHGGMSTVWLADDNVADREVAIKVLRPEFSNNEEFLTRFRNEAHAAEGIDSPNVVATFDYREVDSPAGYTMCFIAMEYIRGESLADLIAREHRLDEALALDVLEQAAHGLAAIHLMGLVHRDIKPGNLMITQNGQVKITDFGIAKAAAAVPLTRTGMVVGTAQYVSPEQAQGHAVSAASDVYSLGVVGYEMLAGRRPFTGDSSVSVALAHVSAEPPALSTAVSAPARELIGIALRKDPGMRFSDGNAMQLAVAQVRDGRRPTQPVGVASTKVAMEPSPTESTQMLASVAQPTTVRPAAARVAPVAPVAAPPAPVREKKKGGFGLGLLIALLLMLLGGGVVWAFASGAFGGSSPTTTPEPQPTPTVITQTQVVTPTVTTTTSRPQTRPQQPPSSAPGTVSFVEPPSSLAPPPNTPAPAPSPVVPTEAPQPTEAPNDPANPIDDFVNQLGGGA</sequence>
<evidence type="ECO:0000256" key="2">
    <source>
        <dbReference type="ARBA" id="ARBA00022527"/>
    </source>
</evidence>
<keyword evidence="6 7" id="KW-0067">ATP-binding</keyword>
<reference evidence="11 12" key="1">
    <citation type="submission" date="2018-12" db="EMBL/GenBank/DDBJ databases">
        <title>Corynebacterium sanguinis sp. nov., a clinically-associated and environmental corynebacterium.</title>
        <authorList>
            <person name="Gonzales-Siles L."/>
            <person name="Jaen-Luchoro D."/>
            <person name="Cardew S."/>
            <person name="Inganas E."/>
            <person name="Ohlen M."/>
            <person name="Jensie-Markopolous S."/>
            <person name="Pinyeiro-Iglesias B."/>
            <person name="Molin K."/>
            <person name="Skovbjerg S."/>
            <person name="Svensson-Stadler L."/>
            <person name="Funke G."/>
            <person name="Moore E.R.B."/>
        </authorList>
    </citation>
    <scope>NUCLEOTIDE SEQUENCE [LARGE SCALE GENOMIC DNA]</scope>
    <source>
        <strain evidence="11 12">58734</strain>
    </source>
</reference>
<dbReference type="Pfam" id="PF00069">
    <property type="entry name" value="Pkinase"/>
    <property type="match status" value="1"/>
</dbReference>
<evidence type="ECO:0000256" key="6">
    <source>
        <dbReference type="ARBA" id="ARBA00022840"/>
    </source>
</evidence>
<dbReference type="FunFam" id="1.10.510.10:FF:000021">
    <property type="entry name" value="Serine/threonine protein kinase"/>
    <property type="match status" value="1"/>
</dbReference>
<dbReference type="PANTHER" id="PTHR43289">
    <property type="entry name" value="MITOGEN-ACTIVATED PROTEIN KINASE KINASE KINASE 20-RELATED"/>
    <property type="match status" value="1"/>
</dbReference>
<evidence type="ECO:0000256" key="9">
    <source>
        <dbReference type="SAM" id="Phobius"/>
    </source>
</evidence>
<proteinExistence type="predicted"/>
<dbReference type="Gene3D" id="1.10.510.10">
    <property type="entry name" value="Transferase(Phosphotransferase) domain 1"/>
    <property type="match status" value="1"/>
</dbReference>
<keyword evidence="3" id="KW-0808">Transferase</keyword>
<dbReference type="GeneID" id="74901493"/>
<dbReference type="InterPro" id="IPR008271">
    <property type="entry name" value="Ser/Thr_kinase_AS"/>
</dbReference>